<evidence type="ECO:0000256" key="5">
    <source>
        <dbReference type="ARBA" id="ARBA00023167"/>
    </source>
</evidence>
<dbReference type="NCBIfam" id="TIGR01704">
    <property type="entry name" value="MTA_SAH-Nsdase"/>
    <property type="match status" value="1"/>
</dbReference>
<name>A0A422M5U9_LACPA</name>
<evidence type="ECO:0000256" key="6">
    <source>
        <dbReference type="ARBA" id="ARBA00050313"/>
    </source>
</evidence>
<evidence type="ECO:0000313" key="8">
    <source>
        <dbReference type="EMBL" id="RND83113.1"/>
    </source>
</evidence>
<dbReference type="PANTHER" id="PTHR46832:SF1">
    <property type="entry name" value="5'-METHYLTHIOADENOSINE_S-ADENOSYLHOMOCYSTEINE NUCLEOSIDASE"/>
    <property type="match status" value="1"/>
</dbReference>
<evidence type="ECO:0000256" key="1">
    <source>
        <dbReference type="ARBA" id="ARBA00004945"/>
    </source>
</evidence>
<dbReference type="FunFam" id="3.40.50.1580:FF:000001">
    <property type="entry name" value="MTA/SAH nucleosidase family protein"/>
    <property type="match status" value="1"/>
</dbReference>
<dbReference type="GO" id="GO:0008782">
    <property type="term" value="F:adenosylhomocysteine nucleosidase activity"/>
    <property type="evidence" value="ECO:0007669"/>
    <property type="project" value="UniProtKB-EC"/>
</dbReference>
<dbReference type="EMBL" id="LKFS01000032">
    <property type="protein sequence ID" value="RND83113.1"/>
    <property type="molecule type" value="Genomic_DNA"/>
</dbReference>
<keyword evidence="8" id="KW-0326">Glycosidase</keyword>
<gene>
    <name evidence="8" type="ORF">FAM18157_00774</name>
</gene>
<dbReference type="NCBIfam" id="NF004079">
    <property type="entry name" value="PRK05584.1"/>
    <property type="match status" value="1"/>
</dbReference>
<dbReference type="GO" id="GO:0019284">
    <property type="term" value="P:L-methionine salvage from S-adenosylmethionine"/>
    <property type="evidence" value="ECO:0007669"/>
    <property type="project" value="TreeGrafter"/>
</dbReference>
<evidence type="ECO:0000256" key="4">
    <source>
        <dbReference type="ARBA" id="ARBA00022801"/>
    </source>
</evidence>
<keyword evidence="5" id="KW-0486">Methionine biosynthesis</keyword>
<dbReference type="CDD" id="cd09008">
    <property type="entry name" value="MTAN"/>
    <property type="match status" value="1"/>
</dbReference>
<organism evidence="8 9">
    <name type="scientific">Lacticaseibacillus paracasei</name>
    <name type="common">Lactobacillus paracasei</name>
    <dbReference type="NCBI Taxonomy" id="1597"/>
    <lineage>
        <taxon>Bacteria</taxon>
        <taxon>Bacillati</taxon>
        <taxon>Bacillota</taxon>
        <taxon>Bacilli</taxon>
        <taxon>Lactobacillales</taxon>
        <taxon>Lactobacillaceae</taxon>
        <taxon>Lacticaseibacillus</taxon>
    </lineage>
</organism>
<dbReference type="UniPathway" id="UPA00904">
    <property type="reaction ID" value="UER00871"/>
</dbReference>
<dbReference type="GO" id="GO:0005829">
    <property type="term" value="C:cytosol"/>
    <property type="evidence" value="ECO:0007669"/>
    <property type="project" value="TreeGrafter"/>
</dbReference>
<feature type="domain" description="Nucleoside phosphorylase" evidence="7">
    <location>
        <begin position="28"/>
        <end position="252"/>
    </location>
</feature>
<keyword evidence="3" id="KW-0028">Amino-acid biosynthesis</keyword>
<dbReference type="Proteomes" id="UP000284716">
    <property type="component" value="Unassembled WGS sequence"/>
</dbReference>
<evidence type="ECO:0000256" key="3">
    <source>
        <dbReference type="ARBA" id="ARBA00022605"/>
    </source>
</evidence>
<dbReference type="GO" id="GO:0019509">
    <property type="term" value="P:L-methionine salvage from methylthioadenosine"/>
    <property type="evidence" value="ECO:0007669"/>
    <property type="project" value="UniProtKB-UniPathway"/>
</dbReference>
<evidence type="ECO:0000256" key="2">
    <source>
        <dbReference type="ARBA" id="ARBA00011974"/>
    </source>
</evidence>
<dbReference type="InterPro" id="IPR035994">
    <property type="entry name" value="Nucleoside_phosphorylase_sf"/>
</dbReference>
<reference evidence="8 9" key="1">
    <citation type="journal article" date="2018" name="Front. Microbiol.">
        <title>Conversion of Methionine to Cysteine in Lactobacillus paracasei Depends on the Highly Mobile cysK-ctl-cysE Gene Cluster.</title>
        <authorList>
            <person name="Wuthrich D."/>
            <person name="Irmler S."/>
            <person name="Berthoud H."/>
            <person name="Guggenbuhl B."/>
            <person name="Eugster E."/>
            <person name="Bruggmann R."/>
        </authorList>
    </citation>
    <scope>NUCLEOTIDE SEQUENCE [LARGE SCALE GENOMIC DNA]</scope>
    <source>
        <strain evidence="8 9">FAM18157</strain>
    </source>
</reference>
<keyword evidence="4 8" id="KW-0378">Hydrolase</keyword>
<sequence length="261" mass="27647">MVTVAQAQWKKVDTLILQKKERSDILIKVGVICAMEEEIRTLLAKQTQQHETVIASQHYFEGQIDGIDVILVQSGIGKVQAAMTAALLLGTFKPDVVINTGSAGGIGQGLAIGDVVISSGVAYHDVDATAFGYLPGQLPQQPQIFEADLDYVAKIQAAASTTGLTSKVGLIVTGDKFVNGQDAIAAILKIYPQALASEMEGAAIGQVAKEFHTPFVVIRAMSDVADEQSGVDFDKFVIKAGEQSAAMLLSFFAHLQASPQS</sequence>
<dbReference type="PANTHER" id="PTHR46832">
    <property type="entry name" value="5'-METHYLTHIOADENOSINE/S-ADENOSYLHOMOCYSTEINE NUCLEOSIDASE"/>
    <property type="match status" value="1"/>
</dbReference>
<protein>
    <recommendedName>
        <fullName evidence="2">adenosylhomocysteine nucleosidase</fullName>
        <ecNumber evidence="2">3.2.2.9</ecNumber>
    </recommendedName>
</protein>
<evidence type="ECO:0000313" key="9">
    <source>
        <dbReference type="Proteomes" id="UP000284716"/>
    </source>
</evidence>
<comment type="caution">
    <text evidence="8">The sequence shown here is derived from an EMBL/GenBank/DDBJ whole genome shotgun (WGS) entry which is preliminary data.</text>
</comment>
<dbReference type="AlphaFoldDB" id="A0A422M5U9"/>
<dbReference type="Pfam" id="PF01048">
    <property type="entry name" value="PNP_UDP_1"/>
    <property type="match status" value="1"/>
</dbReference>
<dbReference type="InterPro" id="IPR010049">
    <property type="entry name" value="MTA_SAH_Nsdase"/>
</dbReference>
<dbReference type="InterPro" id="IPR000845">
    <property type="entry name" value="Nucleoside_phosphorylase_d"/>
</dbReference>
<dbReference type="SUPFAM" id="SSF53167">
    <property type="entry name" value="Purine and uridine phosphorylases"/>
    <property type="match status" value="1"/>
</dbReference>
<evidence type="ECO:0000259" key="7">
    <source>
        <dbReference type="Pfam" id="PF01048"/>
    </source>
</evidence>
<dbReference type="GO" id="GO:0009164">
    <property type="term" value="P:nucleoside catabolic process"/>
    <property type="evidence" value="ECO:0007669"/>
    <property type="project" value="InterPro"/>
</dbReference>
<proteinExistence type="predicted"/>
<dbReference type="GO" id="GO:0008930">
    <property type="term" value="F:methylthioadenosine nucleosidase activity"/>
    <property type="evidence" value="ECO:0007669"/>
    <property type="project" value="InterPro"/>
</dbReference>
<comment type="pathway">
    <text evidence="1">Amino-acid biosynthesis; L-methionine biosynthesis via salvage pathway; S-methyl-5-thio-alpha-D-ribose 1-phosphate from S-methyl-5'-thioadenosine (hydrolase route): step 1/2.</text>
</comment>
<dbReference type="Gene3D" id="3.40.50.1580">
    <property type="entry name" value="Nucleoside phosphorylase domain"/>
    <property type="match status" value="1"/>
</dbReference>
<accession>A0A422M5U9</accession>
<comment type="catalytic activity">
    <reaction evidence="6">
        <text>5'-deoxyadenosine + H2O = 5-deoxy-D-ribose + adenine</text>
        <dbReference type="Rhea" id="RHEA:29859"/>
        <dbReference type="ChEBI" id="CHEBI:15377"/>
        <dbReference type="ChEBI" id="CHEBI:16708"/>
        <dbReference type="ChEBI" id="CHEBI:17319"/>
        <dbReference type="ChEBI" id="CHEBI:149540"/>
        <dbReference type="EC" id="3.2.2.9"/>
    </reaction>
    <physiologicalReaction direction="left-to-right" evidence="6">
        <dbReference type="Rhea" id="RHEA:29860"/>
    </physiologicalReaction>
</comment>
<dbReference type="EC" id="3.2.2.9" evidence="2"/>